<feature type="transmembrane region" description="Helical" evidence="14">
    <location>
        <begin position="12"/>
        <end position="33"/>
    </location>
</feature>
<proteinExistence type="predicted"/>
<sequence length="453" mass="52385">MSGQNNRKFKVVVALYGFLIGIIVLLFLLYPTIYNRFEKQRQDQTMTKVETILKKDKNVSKKLEATTKESAIELIVLKNHRLVYESLPLQGKLSDIKKFVRKENLVFQKTYKYRDYAIWIAFHPQKVQSQFNWLVAFICLLVTLLVVLIILAVYFIYGQLLQPLRKLRESILALKKFNFDQAILITDYKDENGLLADLSTFSKELKSNIDEIGTKFTELELKLQEEQDLSLYKEKLVNSLIHDLKTPLSIMIMSVEMLLENKTIPKSAKNQLEELLERENTMLTSINDILKASNQQVELMPETTIDLIPIIRESLNNFQILIKNKGLFCEINMPQSISLQISKIEAEQLLHNVLSNVINYSPEDAEFTLDIDEKEDQLILTVSNEAEDLEQIDFEHVFDLFYHSQTAKNEFSTGLGMYTIAAIVQKNKGDYTFYPKDGKVYLTIQLPLKGDVS</sequence>
<dbReference type="EMBL" id="JAFLVR010000030">
    <property type="protein sequence ID" value="MBO0453197.1"/>
    <property type="molecule type" value="Genomic_DNA"/>
</dbReference>
<keyword evidence="8" id="KW-0547">Nucleotide-binding</keyword>
<dbReference type="PANTHER" id="PTHR45528:SF1">
    <property type="entry name" value="SENSOR HISTIDINE KINASE CPXA"/>
    <property type="match status" value="1"/>
</dbReference>
<evidence type="ECO:0000256" key="13">
    <source>
        <dbReference type="ARBA" id="ARBA00023136"/>
    </source>
</evidence>
<keyword evidence="12" id="KW-0902">Two-component regulatory system</keyword>
<evidence type="ECO:0000256" key="7">
    <source>
        <dbReference type="ARBA" id="ARBA00022692"/>
    </source>
</evidence>
<dbReference type="Proteomes" id="UP000664495">
    <property type="component" value="Unassembled WGS sequence"/>
</dbReference>
<dbReference type="PANTHER" id="PTHR45528">
    <property type="entry name" value="SENSOR HISTIDINE KINASE CPXA"/>
    <property type="match status" value="1"/>
</dbReference>
<keyword evidence="11 14" id="KW-1133">Transmembrane helix</keyword>
<evidence type="ECO:0000256" key="14">
    <source>
        <dbReference type="SAM" id="Phobius"/>
    </source>
</evidence>
<keyword evidence="5" id="KW-0597">Phosphoprotein</keyword>
<evidence type="ECO:0000256" key="1">
    <source>
        <dbReference type="ARBA" id="ARBA00000085"/>
    </source>
</evidence>
<evidence type="ECO:0000259" key="15">
    <source>
        <dbReference type="PROSITE" id="PS50109"/>
    </source>
</evidence>
<evidence type="ECO:0000256" key="12">
    <source>
        <dbReference type="ARBA" id="ARBA00023012"/>
    </source>
</evidence>
<dbReference type="InterPro" id="IPR003594">
    <property type="entry name" value="HATPase_dom"/>
</dbReference>
<keyword evidence="7 14" id="KW-0812">Transmembrane</keyword>
<dbReference type="Gene3D" id="1.10.287.130">
    <property type="match status" value="1"/>
</dbReference>
<keyword evidence="9 16" id="KW-0418">Kinase</keyword>
<reference evidence="16 17" key="1">
    <citation type="submission" date="2021-03" db="EMBL/GenBank/DDBJ databases">
        <title>Enterococcal diversity collection.</title>
        <authorList>
            <person name="Gilmore M.S."/>
            <person name="Schwartzman J."/>
            <person name="Van Tyne D."/>
            <person name="Martin M."/>
            <person name="Earl A.M."/>
            <person name="Manson A.L."/>
            <person name="Straub T."/>
            <person name="Salamzade R."/>
            <person name="Saavedra J."/>
            <person name="Lebreton F."/>
            <person name="Prichula J."/>
            <person name="Schaufler K."/>
            <person name="Gaca A."/>
            <person name="Sgardioli B."/>
            <person name="Wagenaar J."/>
            <person name="Strong T."/>
        </authorList>
    </citation>
    <scope>NUCLEOTIDE SEQUENCE [LARGE SCALE GENOMIC DNA]</scope>
    <source>
        <strain evidence="16 17">MJM16</strain>
    </source>
</reference>
<protein>
    <recommendedName>
        <fullName evidence="3">histidine kinase</fullName>
        <ecNumber evidence="3">2.7.13.3</ecNumber>
    </recommendedName>
</protein>
<dbReference type="Pfam" id="PF02518">
    <property type="entry name" value="HATPase_c"/>
    <property type="match status" value="1"/>
</dbReference>
<dbReference type="EC" id="2.7.13.3" evidence="3"/>
<dbReference type="SUPFAM" id="SSF47384">
    <property type="entry name" value="Homodimeric domain of signal transducing histidine kinase"/>
    <property type="match status" value="1"/>
</dbReference>
<dbReference type="Pfam" id="PF00512">
    <property type="entry name" value="HisKA"/>
    <property type="match status" value="1"/>
</dbReference>
<organism evidence="16 17">
    <name type="scientific">Candidatus Enterococcus murrayae</name>
    <dbReference type="NCBI Taxonomy" id="2815321"/>
    <lineage>
        <taxon>Bacteria</taxon>
        <taxon>Bacillati</taxon>
        <taxon>Bacillota</taxon>
        <taxon>Bacilli</taxon>
        <taxon>Lactobacillales</taxon>
        <taxon>Enterococcaceae</taxon>
        <taxon>Enterococcus</taxon>
    </lineage>
</organism>
<dbReference type="PROSITE" id="PS50109">
    <property type="entry name" value="HIS_KIN"/>
    <property type="match status" value="1"/>
</dbReference>
<accession>A0ABS3HJK6</accession>
<evidence type="ECO:0000256" key="10">
    <source>
        <dbReference type="ARBA" id="ARBA00022840"/>
    </source>
</evidence>
<dbReference type="Gene3D" id="3.30.565.10">
    <property type="entry name" value="Histidine kinase-like ATPase, C-terminal domain"/>
    <property type="match status" value="1"/>
</dbReference>
<evidence type="ECO:0000256" key="6">
    <source>
        <dbReference type="ARBA" id="ARBA00022679"/>
    </source>
</evidence>
<evidence type="ECO:0000313" key="16">
    <source>
        <dbReference type="EMBL" id="MBO0453197.1"/>
    </source>
</evidence>
<evidence type="ECO:0000256" key="8">
    <source>
        <dbReference type="ARBA" id="ARBA00022741"/>
    </source>
</evidence>
<feature type="domain" description="Histidine kinase" evidence="15">
    <location>
        <begin position="239"/>
        <end position="450"/>
    </location>
</feature>
<keyword evidence="13 14" id="KW-0472">Membrane</keyword>
<dbReference type="InterPro" id="IPR036890">
    <property type="entry name" value="HATPase_C_sf"/>
</dbReference>
<name>A0ABS3HJK6_9ENTE</name>
<evidence type="ECO:0000256" key="4">
    <source>
        <dbReference type="ARBA" id="ARBA00022475"/>
    </source>
</evidence>
<comment type="caution">
    <text evidence="16">The sequence shown here is derived from an EMBL/GenBank/DDBJ whole genome shotgun (WGS) entry which is preliminary data.</text>
</comment>
<comment type="subcellular location">
    <subcellularLocation>
        <location evidence="2">Cell membrane</location>
        <topology evidence="2">Multi-pass membrane protein</topology>
    </subcellularLocation>
</comment>
<dbReference type="SUPFAM" id="SSF55874">
    <property type="entry name" value="ATPase domain of HSP90 chaperone/DNA topoisomerase II/histidine kinase"/>
    <property type="match status" value="1"/>
</dbReference>
<evidence type="ECO:0000256" key="3">
    <source>
        <dbReference type="ARBA" id="ARBA00012438"/>
    </source>
</evidence>
<keyword evidence="10" id="KW-0067">ATP-binding</keyword>
<dbReference type="CDD" id="cd00082">
    <property type="entry name" value="HisKA"/>
    <property type="match status" value="1"/>
</dbReference>
<dbReference type="InterPro" id="IPR050398">
    <property type="entry name" value="HssS/ArlS-like"/>
</dbReference>
<gene>
    <name evidence="16" type="ORF">JZO85_13005</name>
</gene>
<evidence type="ECO:0000256" key="2">
    <source>
        <dbReference type="ARBA" id="ARBA00004651"/>
    </source>
</evidence>
<keyword evidence="17" id="KW-1185">Reference proteome</keyword>
<dbReference type="InterPro" id="IPR003661">
    <property type="entry name" value="HisK_dim/P_dom"/>
</dbReference>
<keyword evidence="6" id="KW-0808">Transferase</keyword>
<evidence type="ECO:0000256" key="5">
    <source>
        <dbReference type="ARBA" id="ARBA00022553"/>
    </source>
</evidence>
<dbReference type="SMART" id="SM00388">
    <property type="entry name" value="HisKA"/>
    <property type="match status" value="1"/>
</dbReference>
<evidence type="ECO:0000313" key="17">
    <source>
        <dbReference type="Proteomes" id="UP000664495"/>
    </source>
</evidence>
<evidence type="ECO:0000256" key="9">
    <source>
        <dbReference type="ARBA" id="ARBA00022777"/>
    </source>
</evidence>
<dbReference type="SMART" id="SM00387">
    <property type="entry name" value="HATPase_c"/>
    <property type="match status" value="1"/>
</dbReference>
<dbReference type="GO" id="GO:0016301">
    <property type="term" value="F:kinase activity"/>
    <property type="evidence" value="ECO:0007669"/>
    <property type="project" value="UniProtKB-KW"/>
</dbReference>
<evidence type="ECO:0000256" key="11">
    <source>
        <dbReference type="ARBA" id="ARBA00022989"/>
    </source>
</evidence>
<dbReference type="InterPro" id="IPR005467">
    <property type="entry name" value="His_kinase_dom"/>
</dbReference>
<dbReference type="InterPro" id="IPR036097">
    <property type="entry name" value="HisK_dim/P_sf"/>
</dbReference>
<comment type="catalytic activity">
    <reaction evidence="1">
        <text>ATP + protein L-histidine = ADP + protein N-phospho-L-histidine.</text>
        <dbReference type="EC" id="2.7.13.3"/>
    </reaction>
</comment>
<feature type="transmembrane region" description="Helical" evidence="14">
    <location>
        <begin position="133"/>
        <end position="157"/>
    </location>
</feature>
<dbReference type="RefSeq" id="WP_207108968.1">
    <property type="nucleotide sequence ID" value="NZ_JAFLVR010000030.1"/>
</dbReference>
<dbReference type="Gene3D" id="6.10.340.10">
    <property type="match status" value="1"/>
</dbReference>
<keyword evidence="4" id="KW-1003">Cell membrane</keyword>